<dbReference type="SUPFAM" id="SSF47473">
    <property type="entry name" value="EF-hand"/>
    <property type="match status" value="1"/>
</dbReference>
<gene>
    <name evidence="4" type="ORF">PVAP13_9NG568700</name>
</gene>
<evidence type="ECO:0000313" key="4">
    <source>
        <dbReference type="EMBL" id="KAG2542091.1"/>
    </source>
</evidence>
<dbReference type="AlphaFoldDB" id="A0A8T0MX87"/>
<dbReference type="EMBL" id="CM029054">
    <property type="protein sequence ID" value="KAG2542091.1"/>
    <property type="molecule type" value="Genomic_DNA"/>
</dbReference>
<accession>A0A8T0MX87</accession>
<dbReference type="Pfam" id="PF13202">
    <property type="entry name" value="EF-hand_5"/>
    <property type="match status" value="1"/>
</dbReference>
<dbReference type="SMART" id="SM00054">
    <property type="entry name" value="EFh"/>
    <property type="match status" value="2"/>
</dbReference>
<feature type="region of interest" description="Disordered" evidence="2">
    <location>
        <begin position="1"/>
        <end position="31"/>
    </location>
</feature>
<dbReference type="Proteomes" id="UP000823388">
    <property type="component" value="Chromosome 9N"/>
</dbReference>
<dbReference type="InterPro" id="IPR011992">
    <property type="entry name" value="EF-hand-dom_pair"/>
</dbReference>
<dbReference type="InterPro" id="IPR018247">
    <property type="entry name" value="EF_Hand_1_Ca_BS"/>
</dbReference>
<proteinExistence type="predicted"/>
<name>A0A8T0MX87_PANVG</name>
<sequence length="394" mass="42145">MERSSSGWFKKWRRRRKAREGRGAGGEGDHQHKVVVDGSEIRELVEDGEAFGMLVDTTFRQLDADGDGKLSVRELRPAVADIGAALGVPAEGASPNTDHICSEVVSELTHGTSQGEVSKAEFQEALSDILLGMAAGLKRDPIVILRMDGKDLRDFVASTRYEPSAAAIFSQVGSEGVPLRQCLSAALEQLAVDHGVPPASDAWVAENIVEPALRQLPADQLEQPASRDGFVRQLRDLLGAVAERLQEQPVIVAHTENTYDGSGVKRLLANKFELDKLLDSVWRGVAGEHKNKASKECIIAALDKMADAASVPHYGAVKQVDAVVNKAIKTASADGGKTVDEAEFKKLLTDTLGAVMRQLSSNPVFVSTNTVVHEPLSGSSGLFSSPPPVTSSPK</sequence>
<dbReference type="PANTHER" id="PTHR34574:SF13">
    <property type="entry name" value="EF-HAND DOMAIN-CONTAINING PROTEIN"/>
    <property type="match status" value="1"/>
</dbReference>
<feature type="compositionally biased region" description="Basic residues" evidence="2">
    <location>
        <begin position="10"/>
        <end position="19"/>
    </location>
</feature>
<reference evidence="4" key="1">
    <citation type="submission" date="2020-05" db="EMBL/GenBank/DDBJ databases">
        <title>WGS assembly of Panicum virgatum.</title>
        <authorList>
            <person name="Lovell J.T."/>
            <person name="Jenkins J."/>
            <person name="Shu S."/>
            <person name="Juenger T.E."/>
            <person name="Schmutz J."/>
        </authorList>
    </citation>
    <scope>NUCLEOTIDE SEQUENCE</scope>
    <source>
        <strain evidence="4">AP13</strain>
    </source>
</reference>
<keyword evidence="1" id="KW-0106">Calcium</keyword>
<dbReference type="PROSITE" id="PS00018">
    <property type="entry name" value="EF_HAND_1"/>
    <property type="match status" value="1"/>
</dbReference>
<evidence type="ECO:0000313" key="5">
    <source>
        <dbReference type="Proteomes" id="UP000823388"/>
    </source>
</evidence>
<dbReference type="Gene3D" id="1.10.238.10">
    <property type="entry name" value="EF-hand"/>
    <property type="match status" value="1"/>
</dbReference>
<keyword evidence="5" id="KW-1185">Reference proteome</keyword>
<dbReference type="OrthoDB" id="1881481at2759"/>
<dbReference type="PANTHER" id="PTHR34574">
    <property type="entry name" value="CALCIUM-BINDING EF-HAND FAMILY PROTEIN-RELATED"/>
    <property type="match status" value="1"/>
</dbReference>
<evidence type="ECO:0000256" key="2">
    <source>
        <dbReference type="SAM" id="MobiDB-lite"/>
    </source>
</evidence>
<dbReference type="GO" id="GO:0005509">
    <property type="term" value="F:calcium ion binding"/>
    <property type="evidence" value="ECO:0007669"/>
    <property type="project" value="InterPro"/>
</dbReference>
<feature type="domain" description="EF-hand" evidence="3">
    <location>
        <begin position="55"/>
        <end position="85"/>
    </location>
</feature>
<dbReference type="PROSITE" id="PS50222">
    <property type="entry name" value="EF_HAND_2"/>
    <property type="match status" value="1"/>
</dbReference>
<evidence type="ECO:0000259" key="3">
    <source>
        <dbReference type="PROSITE" id="PS50222"/>
    </source>
</evidence>
<protein>
    <recommendedName>
        <fullName evidence="3">EF-hand domain-containing protein</fullName>
    </recommendedName>
</protein>
<comment type="caution">
    <text evidence="4">The sequence shown here is derived from an EMBL/GenBank/DDBJ whole genome shotgun (WGS) entry which is preliminary data.</text>
</comment>
<evidence type="ECO:0000256" key="1">
    <source>
        <dbReference type="ARBA" id="ARBA00022837"/>
    </source>
</evidence>
<organism evidence="4 5">
    <name type="scientific">Panicum virgatum</name>
    <name type="common">Blackwell switchgrass</name>
    <dbReference type="NCBI Taxonomy" id="38727"/>
    <lineage>
        <taxon>Eukaryota</taxon>
        <taxon>Viridiplantae</taxon>
        <taxon>Streptophyta</taxon>
        <taxon>Embryophyta</taxon>
        <taxon>Tracheophyta</taxon>
        <taxon>Spermatophyta</taxon>
        <taxon>Magnoliopsida</taxon>
        <taxon>Liliopsida</taxon>
        <taxon>Poales</taxon>
        <taxon>Poaceae</taxon>
        <taxon>PACMAD clade</taxon>
        <taxon>Panicoideae</taxon>
        <taxon>Panicodae</taxon>
        <taxon>Paniceae</taxon>
        <taxon>Panicinae</taxon>
        <taxon>Panicum</taxon>
        <taxon>Panicum sect. Hiantes</taxon>
    </lineage>
</organism>
<dbReference type="InterPro" id="IPR002048">
    <property type="entry name" value="EF_hand_dom"/>
</dbReference>